<keyword evidence="2 5" id="KW-0812">Transmembrane</keyword>
<dbReference type="PROSITE" id="PS50929">
    <property type="entry name" value="ABC_TM1F"/>
    <property type="match status" value="1"/>
</dbReference>
<dbReference type="PANTHER" id="PTHR43394">
    <property type="entry name" value="ATP-DEPENDENT PERMEASE MDL1, MITOCHONDRIAL"/>
    <property type="match status" value="1"/>
</dbReference>
<feature type="transmembrane region" description="Helical" evidence="5">
    <location>
        <begin position="52"/>
        <end position="72"/>
    </location>
</feature>
<dbReference type="Pfam" id="PF00664">
    <property type="entry name" value="ABC_membrane"/>
    <property type="match status" value="1"/>
</dbReference>
<dbReference type="InterPro" id="IPR003439">
    <property type="entry name" value="ABC_transporter-like_ATP-bd"/>
</dbReference>
<evidence type="ECO:0000256" key="4">
    <source>
        <dbReference type="ARBA" id="ARBA00023136"/>
    </source>
</evidence>
<keyword evidence="8" id="KW-0378">Hydrolase</keyword>
<keyword evidence="8" id="KW-0067">ATP-binding</keyword>
<dbReference type="InterPro" id="IPR039421">
    <property type="entry name" value="Type_1_exporter"/>
</dbReference>
<dbReference type="PANTHER" id="PTHR43394:SF1">
    <property type="entry name" value="ATP-BINDING CASSETTE SUB-FAMILY B MEMBER 10, MITOCHONDRIAL"/>
    <property type="match status" value="1"/>
</dbReference>
<dbReference type="GO" id="GO:0016787">
    <property type="term" value="F:hydrolase activity"/>
    <property type="evidence" value="ECO:0007669"/>
    <property type="project" value="UniProtKB-KW"/>
</dbReference>
<organism evidence="8 9">
    <name type="scientific">Paenibacillus allorhizosphaerae</name>
    <dbReference type="NCBI Taxonomy" id="2849866"/>
    <lineage>
        <taxon>Bacteria</taxon>
        <taxon>Bacillati</taxon>
        <taxon>Bacillota</taxon>
        <taxon>Bacilli</taxon>
        <taxon>Bacillales</taxon>
        <taxon>Paenibacillaceae</taxon>
        <taxon>Paenibacillus</taxon>
    </lineage>
</organism>
<protein>
    <submittedName>
        <fullName evidence="8">Multidrug resistance ABC transporter ATP-binding/permease protein YheI</fullName>
        <ecNumber evidence="8">3.6.3.-</ecNumber>
    </submittedName>
</protein>
<feature type="transmembrane region" description="Helical" evidence="5">
    <location>
        <begin position="157"/>
        <end position="175"/>
    </location>
</feature>
<dbReference type="EMBL" id="CAJVCE010000011">
    <property type="protein sequence ID" value="CAG7647684.1"/>
    <property type="molecule type" value="Genomic_DNA"/>
</dbReference>
<dbReference type="CDD" id="cd07346">
    <property type="entry name" value="ABC_6TM_exporters"/>
    <property type="match status" value="1"/>
</dbReference>
<dbReference type="SMART" id="SM00382">
    <property type="entry name" value="AAA"/>
    <property type="match status" value="1"/>
</dbReference>
<feature type="transmembrane region" description="Helical" evidence="5">
    <location>
        <begin position="132"/>
        <end position="151"/>
    </location>
</feature>
<evidence type="ECO:0000259" key="6">
    <source>
        <dbReference type="PROSITE" id="PS50893"/>
    </source>
</evidence>
<dbReference type="Pfam" id="PF00005">
    <property type="entry name" value="ABC_tran"/>
    <property type="match status" value="1"/>
</dbReference>
<accession>A0ABM8VKV4</accession>
<name>A0ABM8VKV4_9BACL</name>
<dbReference type="InterPro" id="IPR011527">
    <property type="entry name" value="ABC1_TM_dom"/>
</dbReference>
<dbReference type="Proteomes" id="UP000730618">
    <property type="component" value="Unassembled WGS sequence"/>
</dbReference>
<dbReference type="RefSeq" id="WP_218100328.1">
    <property type="nucleotide sequence ID" value="NZ_CAJVCE010000011.1"/>
</dbReference>
<evidence type="ECO:0000256" key="3">
    <source>
        <dbReference type="ARBA" id="ARBA00022989"/>
    </source>
</evidence>
<dbReference type="InterPro" id="IPR003593">
    <property type="entry name" value="AAA+_ATPase"/>
</dbReference>
<feature type="transmembrane region" description="Helical" evidence="5">
    <location>
        <begin position="18"/>
        <end position="40"/>
    </location>
</feature>
<dbReference type="PROSITE" id="PS50893">
    <property type="entry name" value="ABC_TRANSPORTER_2"/>
    <property type="match status" value="1"/>
</dbReference>
<feature type="domain" description="ABC transporter" evidence="6">
    <location>
        <begin position="346"/>
        <end position="581"/>
    </location>
</feature>
<dbReference type="GO" id="GO:0005524">
    <property type="term" value="F:ATP binding"/>
    <property type="evidence" value="ECO:0007669"/>
    <property type="project" value="UniProtKB-KW"/>
</dbReference>
<dbReference type="CDD" id="cd03228">
    <property type="entry name" value="ABCC_MRP_Like"/>
    <property type="match status" value="1"/>
</dbReference>
<dbReference type="EC" id="3.6.3.-" evidence="8"/>
<evidence type="ECO:0000313" key="8">
    <source>
        <dbReference type="EMBL" id="CAG7647684.1"/>
    </source>
</evidence>
<evidence type="ECO:0000313" key="9">
    <source>
        <dbReference type="Proteomes" id="UP000730618"/>
    </source>
</evidence>
<evidence type="ECO:0000256" key="2">
    <source>
        <dbReference type="ARBA" id="ARBA00022692"/>
    </source>
</evidence>
<keyword evidence="8" id="KW-0547">Nucleotide-binding</keyword>
<comment type="caution">
    <text evidence="8">The sequence shown here is derived from an EMBL/GenBank/DDBJ whole genome shotgun (WGS) entry which is preliminary data.</text>
</comment>
<keyword evidence="9" id="KW-1185">Reference proteome</keyword>
<evidence type="ECO:0000259" key="7">
    <source>
        <dbReference type="PROSITE" id="PS50929"/>
    </source>
</evidence>
<feature type="domain" description="ABC transmembrane type-1" evidence="7">
    <location>
        <begin position="16"/>
        <end position="300"/>
    </location>
</feature>
<keyword evidence="4 5" id="KW-0472">Membrane</keyword>
<evidence type="ECO:0000256" key="1">
    <source>
        <dbReference type="ARBA" id="ARBA00004141"/>
    </source>
</evidence>
<comment type="subcellular location">
    <subcellularLocation>
        <location evidence="1">Membrane</location>
        <topology evidence="1">Multi-pass membrane protein</topology>
    </subcellularLocation>
</comment>
<proteinExistence type="predicted"/>
<keyword evidence="3 5" id="KW-1133">Transmembrane helix</keyword>
<gene>
    <name evidence="8" type="primary">yheI_6</name>
    <name evidence="8" type="ORF">PAECIP111802_04039</name>
</gene>
<reference evidence="8 9" key="1">
    <citation type="submission" date="2021-06" db="EMBL/GenBank/DDBJ databases">
        <authorList>
            <person name="Criscuolo A."/>
        </authorList>
    </citation>
    <scope>NUCLEOTIDE SEQUENCE [LARGE SCALE GENOMIC DNA]</scope>
    <source>
        <strain evidence="9">CIP 111802</strain>
    </source>
</reference>
<sequence length="596" mass="66230">MNTFRFVWALVYYQKWTFLFNIVAFSLFSVLALGTGYVVSQIFERLNGSAGIGLHTNALLALLLGIALGRILTNVMSLYSWASLQFGYLALLRKNLLHRLFHAEVSRADVSSGDAVNRFRDDAQAVINYLEYWIDGSAALVYSIVAITVMFRIDPLLTLVILIPLVAVLVITKKLNTRIEKYYIRSRESTGKVTGFMGELFGAVQAVKVSAAEQAVVQRFAALNEQRKKAAVANSMFSSIIDTINSNITNVTIGGILLLAAGSMRAGTFTVGDFVLFVAYLTQVSRSISHLGWYVANHKTVEASIRRMTELVPGTEPEQLVQYGPVYMTGPFPEAAREEKTEADLLQTLDVRAMSYTYPNTTRGIKDVQLSLRRGSFTVVTGRIGSGKTTLLQVLLGLLPMDSGEITWNGRTIGRRSAFFVPPRCAYTAQVPRLFSESLRENMVLGLPVDDVTLHNALHTAVMERDIAEMERGLDTVVGPRGVRLSGGQIQRTAIARMLVRDAELLVFDDISSALDVETEQLLWNRLYDRNDLTCLVVSHRRTTLQRADHILVLKDGRVEAQGSLEELLQTSAEMRDLWHAHTNNQACPDGERNQT</sequence>
<evidence type="ECO:0000256" key="5">
    <source>
        <dbReference type="SAM" id="Phobius"/>
    </source>
</evidence>